<evidence type="ECO:0000256" key="1">
    <source>
        <dbReference type="SAM" id="MobiDB-lite"/>
    </source>
</evidence>
<evidence type="ECO:0000256" key="2">
    <source>
        <dbReference type="SAM" id="Phobius"/>
    </source>
</evidence>
<keyword evidence="3" id="KW-0732">Signal</keyword>
<evidence type="ECO:0000256" key="3">
    <source>
        <dbReference type="SAM" id="SignalP"/>
    </source>
</evidence>
<keyword evidence="2" id="KW-0812">Transmembrane</keyword>
<feature type="signal peptide" evidence="3">
    <location>
        <begin position="1"/>
        <end position="20"/>
    </location>
</feature>
<gene>
    <name evidence="4" type="ORF">PCOR1329_LOCUS72541</name>
</gene>
<protein>
    <recommendedName>
        <fullName evidence="6">Heterokaryon incompatibility domain-containing protein</fullName>
    </recommendedName>
</protein>
<dbReference type="EMBL" id="CAUYUJ010019705">
    <property type="protein sequence ID" value="CAK0893075.1"/>
    <property type="molecule type" value="Genomic_DNA"/>
</dbReference>
<dbReference type="Proteomes" id="UP001189429">
    <property type="component" value="Unassembled WGS sequence"/>
</dbReference>
<name>A0ABN9X4Q4_9DINO</name>
<comment type="caution">
    <text evidence="4">The sequence shown here is derived from an EMBL/GenBank/DDBJ whole genome shotgun (WGS) entry which is preliminary data.</text>
</comment>
<reference evidence="4" key="1">
    <citation type="submission" date="2023-10" db="EMBL/GenBank/DDBJ databases">
        <authorList>
            <person name="Chen Y."/>
            <person name="Shah S."/>
            <person name="Dougan E. K."/>
            <person name="Thang M."/>
            <person name="Chan C."/>
        </authorList>
    </citation>
    <scope>NUCLEOTIDE SEQUENCE [LARGE SCALE GENOMIC DNA]</scope>
</reference>
<evidence type="ECO:0008006" key="6">
    <source>
        <dbReference type="Google" id="ProtNLM"/>
    </source>
</evidence>
<organism evidence="4 5">
    <name type="scientific">Prorocentrum cordatum</name>
    <dbReference type="NCBI Taxonomy" id="2364126"/>
    <lineage>
        <taxon>Eukaryota</taxon>
        <taxon>Sar</taxon>
        <taxon>Alveolata</taxon>
        <taxon>Dinophyceae</taxon>
        <taxon>Prorocentrales</taxon>
        <taxon>Prorocentraceae</taxon>
        <taxon>Prorocentrum</taxon>
    </lineage>
</organism>
<feature type="chain" id="PRO_5045909075" description="Heterokaryon incompatibility domain-containing protein" evidence="3">
    <location>
        <begin position="21"/>
        <end position="598"/>
    </location>
</feature>
<evidence type="ECO:0000313" key="5">
    <source>
        <dbReference type="Proteomes" id="UP001189429"/>
    </source>
</evidence>
<proteinExistence type="predicted"/>
<feature type="compositionally biased region" description="Low complexity" evidence="1">
    <location>
        <begin position="159"/>
        <end position="211"/>
    </location>
</feature>
<keyword evidence="5" id="KW-1185">Reference proteome</keyword>
<evidence type="ECO:0000313" key="4">
    <source>
        <dbReference type="EMBL" id="CAK0893075.1"/>
    </source>
</evidence>
<feature type="compositionally biased region" description="Pro residues" evidence="1">
    <location>
        <begin position="146"/>
        <end position="158"/>
    </location>
</feature>
<sequence length="598" mass="63871">MLRVLIRGFVMLFLVQPGTTTDASYYTMALEESGCEYQFFCGGSEVQTTDVGQTESGLCTLQGFSLIQSADDCGQAAAALGMLSGCTPQACSPIAATTTRAPGCYGSIPDETLFFNPRFTDTGPHASSCHGGYACKKCTTAAPTPFPTPTLTPFPTPFPTITKTVTRTSETGTGSATSSTTSTTETGTSSPTSSTTSTTEAGTSSAASSTTATTDMVLTATTVLVSSVLAGSQELVVESEEGFSAGDAIVITGGGNSETRNIASFGSIVLDAPLDYGYPAGSSITKLGGSYSSIVPLAVEQQYSEGKLAVIAGAAIVLLACVALGLGCLMRRGRSCCARGPAHDRGMRDAQMHQPDQKAELLENMDFWFLPVEAFMKIPRNKPIPRHQVLRDAGLLVKRTMALEDVLAGRFVADTAALSHRWLGPGHFDPECSNLCELQDMLAKIPSIKFLWVDWVCAPQWHGGGRTAEEEEEFGLVVKNVLPVIFLGCTVIVPYERVYNQRFWPNVECWIATKMVTEDGLVPASEDRLRLKVHGIDSAKGSNCAFYVLDSWHYADAQKAIHSLSQKDIMVTNASDKEINLKVVASLDGMIRSRYMSV</sequence>
<accession>A0ABN9X4Q4</accession>
<keyword evidence="2" id="KW-0472">Membrane</keyword>
<keyword evidence="2" id="KW-1133">Transmembrane helix</keyword>
<feature type="region of interest" description="Disordered" evidence="1">
    <location>
        <begin position="146"/>
        <end position="211"/>
    </location>
</feature>
<feature type="transmembrane region" description="Helical" evidence="2">
    <location>
        <begin position="308"/>
        <end position="329"/>
    </location>
</feature>